<feature type="signal peptide" evidence="1">
    <location>
        <begin position="1"/>
        <end position="16"/>
    </location>
</feature>
<feature type="chain" id="PRO_5019295284" description="Cyanovirin-N domain-containing protein" evidence="1">
    <location>
        <begin position="17"/>
        <end position="210"/>
    </location>
</feature>
<protein>
    <recommendedName>
        <fullName evidence="4">Cyanovirin-N domain-containing protein</fullName>
    </recommendedName>
</protein>
<evidence type="ECO:0008006" key="4">
    <source>
        <dbReference type="Google" id="ProtNLM"/>
    </source>
</evidence>
<dbReference type="EMBL" id="RYZI01000076">
    <property type="protein sequence ID" value="RWA11560.1"/>
    <property type="molecule type" value="Genomic_DNA"/>
</dbReference>
<evidence type="ECO:0000256" key="1">
    <source>
        <dbReference type="SAM" id="SignalP"/>
    </source>
</evidence>
<evidence type="ECO:0000313" key="3">
    <source>
        <dbReference type="Proteomes" id="UP000286045"/>
    </source>
</evidence>
<gene>
    <name evidence="2" type="ORF">EKO27_g3557</name>
</gene>
<sequence length="210" mass="22016">MKVWSTLALLTGFSTAALILTPDSVDGVHAHSGSSDIVPVLVPEDAPADYHTAVGSLPESHSTGELAKVPNAMIDRSTPVQQLRRREVSRKPRGDVSANDFYECATTGNPPRAADCNVVISNVLAANQATVIAPGACLLFQFSTCWGFFCSLCERLGTDTTFIASQLTNAQTLCVSGGAAGTVVGEDAPQWEAGFIRANGALPNYADDVC</sequence>
<organism evidence="2 3">
    <name type="scientific">Xylaria grammica</name>
    <dbReference type="NCBI Taxonomy" id="363999"/>
    <lineage>
        <taxon>Eukaryota</taxon>
        <taxon>Fungi</taxon>
        <taxon>Dikarya</taxon>
        <taxon>Ascomycota</taxon>
        <taxon>Pezizomycotina</taxon>
        <taxon>Sordariomycetes</taxon>
        <taxon>Xylariomycetidae</taxon>
        <taxon>Xylariales</taxon>
        <taxon>Xylariaceae</taxon>
        <taxon>Xylaria</taxon>
    </lineage>
</organism>
<comment type="caution">
    <text evidence="2">The sequence shown here is derived from an EMBL/GenBank/DDBJ whole genome shotgun (WGS) entry which is preliminary data.</text>
</comment>
<dbReference type="Proteomes" id="UP000286045">
    <property type="component" value="Unassembled WGS sequence"/>
</dbReference>
<name>A0A439DAW6_9PEZI</name>
<keyword evidence="1" id="KW-0732">Signal</keyword>
<proteinExistence type="predicted"/>
<dbReference type="AlphaFoldDB" id="A0A439DAW6"/>
<reference evidence="2 3" key="1">
    <citation type="submission" date="2018-12" db="EMBL/GenBank/DDBJ databases">
        <title>Draft genome sequence of Xylaria grammica IHI A82.</title>
        <authorList>
            <person name="Buettner E."/>
            <person name="Kellner H."/>
        </authorList>
    </citation>
    <scope>NUCLEOTIDE SEQUENCE [LARGE SCALE GENOMIC DNA]</scope>
    <source>
        <strain evidence="2 3">IHI A82</strain>
    </source>
</reference>
<evidence type="ECO:0000313" key="2">
    <source>
        <dbReference type="EMBL" id="RWA11560.1"/>
    </source>
</evidence>
<keyword evidence="3" id="KW-1185">Reference proteome</keyword>
<accession>A0A439DAW6</accession>